<dbReference type="PANTHER" id="PTHR35166:SF6">
    <property type="entry name" value="PROTEIN-RELATED"/>
    <property type="match status" value="1"/>
</dbReference>
<dbReference type="AlphaFoldDB" id="A0A811NIC9"/>
<sequence>MAGEEGPLKRCIVGCTTAEEEVSASEDHLLKPATATATVHHIIDGRRRGSVEALLHRMYDDGGRSVCFVKRGEVRSIISLMAGEEGPLKRCITGGTTAEGEVSASEDHLLKPCNPERKVEAATAAAAEADQSSGEKDEKEEKALEKKMTRLPQEEVDWILGREFRAPRDFEALRRSNPDLTPPADEEMDESTKLFYDAARIFYDGQESFFKFQDEVRQQYEEKHYVEVDEEYLANRAYNRAMISETRQEVCGGRAYSDNDDDECTYYSDTDDERVFTLQ</sequence>
<name>A0A811NIC9_9POAL</name>
<evidence type="ECO:0000313" key="2">
    <source>
        <dbReference type="EMBL" id="CAD6223170.1"/>
    </source>
</evidence>
<evidence type="ECO:0000256" key="1">
    <source>
        <dbReference type="SAM" id="MobiDB-lite"/>
    </source>
</evidence>
<dbReference type="PANTHER" id="PTHR35166">
    <property type="entry name" value="OS05G0193700 PROTEIN-RELATED"/>
    <property type="match status" value="1"/>
</dbReference>
<organism evidence="2 3">
    <name type="scientific">Miscanthus lutarioriparius</name>
    <dbReference type="NCBI Taxonomy" id="422564"/>
    <lineage>
        <taxon>Eukaryota</taxon>
        <taxon>Viridiplantae</taxon>
        <taxon>Streptophyta</taxon>
        <taxon>Embryophyta</taxon>
        <taxon>Tracheophyta</taxon>
        <taxon>Spermatophyta</taxon>
        <taxon>Magnoliopsida</taxon>
        <taxon>Liliopsida</taxon>
        <taxon>Poales</taxon>
        <taxon>Poaceae</taxon>
        <taxon>PACMAD clade</taxon>
        <taxon>Panicoideae</taxon>
        <taxon>Andropogonodae</taxon>
        <taxon>Andropogoneae</taxon>
        <taxon>Saccharinae</taxon>
        <taxon>Miscanthus</taxon>
    </lineage>
</organism>
<gene>
    <name evidence="2" type="ORF">NCGR_LOCUS15599</name>
</gene>
<proteinExistence type="predicted"/>
<dbReference type="Proteomes" id="UP000604825">
    <property type="component" value="Unassembled WGS sequence"/>
</dbReference>
<feature type="region of interest" description="Disordered" evidence="1">
    <location>
        <begin position="122"/>
        <end position="147"/>
    </location>
</feature>
<keyword evidence="3" id="KW-1185">Reference proteome</keyword>
<reference evidence="2" key="1">
    <citation type="submission" date="2020-10" db="EMBL/GenBank/DDBJ databases">
        <authorList>
            <person name="Han B."/>
            <person name="Lu T."/>
            <person name="Zhao Q."/>
            <person name="Huang X."/>
            <person name="Zhao Y."/>
        </authorList>
    </citation>
    <scope>NUCLEOTIDE SEQUENCE</scope>
</reference>
<evidence type="ECO:0000313" key="3">
    <source>
        <dbReference type="Proteomes" id="UP000604825"/>
    </source>
</evidence>
<dbReference type="EMBL" id="CAJGYO010000004">
    <property type="protein sequence ID" value="CAD6223170.1"/>
    <property type="molecule type" value="Genomic_DNA"/>
</dbReference>
<protein>
    <submittedName>
        <fullName evidence="2">Uncharacterized protein</fullName>
    </submittedName>
</protein>
<feature type="compositionally biased region" description="Basic and acidic residues" evidence="1">
    <location>
        <begin position="133"/>
        <end position="147"/>
    </location>
</feature>
<comment type="caution">
    <text evidence="2">The sequence shown here is derived from an EMBL/GenBank/DDBJ whole genome shotgun (WGS) entry which is preliminary data.</text>
</comment>
<accession>A0A811NIC9</accession>
<dbReference type="OrthoDB" id="687234at2759"/>